<dbReference type="AlphaFoldDB" id="A0A6A5WEV0"/>
<dbReference type="SUPFAM" id="SSF52047">
    <property type="entry name" value="RNI-like"/>
    <property type="match status" value="1"/>
</dbReference>
<reference evidence="2" key="1">
    <citation type="journal article" date="2020" name="Stud. Mycol.">
        <title>101 Dothideomycetes genomes: a test case for predicting lifestyles and emergence of pathogens.</title>
        <authorList>
            <person name="Haridas S."/>
            <person name="Albert R."/>
            <person name="Binder M."/>
            <person name="Bloem J."/>
            <person name="Labutti K."/>
            <person name="Salamov A."/>
            <person name="Andreopoulos B."/>
            <person name="Baker S."/>
            <person name="Barry K."/>
            <person name="Bills G."/>
            <person name="Bluhm B."/>
            <person name="Cannon C."/>
            <person name="Castanera R."/>
            <person name="Culley D."/>
            <person name="Daum C."/>
            <person name="Ezra D."/>
            <person name="Gonzalez J."/>
            <person name="Henrissat B."/>
            <person name="Kuo A."/>
            <person name="Liang C."/>
            <person name="Lipzen A."/>
            <person name="Lutzoni F."/>
            <person name="Magnuson J."/>
            <person name="Mondo S."/>
            <person name="Nolan M."/>
            <person name="Ohm R."/>
            <person name="Pangilinan J."/>
            <person name="Park H.-J."/>
            <person name="Ramirez L."/>
            <person name="Alfaro M."/>
            <person name="Sun H."/>
            <person name="Tritt A."/>
            <person name="Yoshinaga Y."/>
            <person name="Zwiers L.-H."/>
            <person name="Turgeon B."/>
            <person name="Goodwin S."/>
            <person name="Spatafora J."/>
            <person name="Crous P."/>
            <person name="Grigoriev I."/>
        </authorList>
    </citation>
    <scope>NUCLEOTIDE SEQUENCE</scope>
    <source>
        <strain evidence="2">CBS 123094</strain>
    </source>
</reference>
<dbReference type="EMBL" id="ML977610">
    <property type="protein sequence ID" value="KAF1997685.1"/>
    <property type="molecule type" value="Genomic_DNA"/>
</dbReference>
<dbReference type="Proteomes" id="UP000799779">
    <property type="component" value="Unassembled WGS sequence"/>
</dbReference>
<feature type="compositionally biased region" description="Acidic residues" evidence="1">
    <location>
        <begin position="536"/>
        <end position="548"/>
    </location>
</feature>
<evidence type="ECO:0000313" key="3">
    <source>
        <dbReference type="Proteomes" id="UP000799779"/>
    </source>
</evidence>
<proteinExistence type="predicted"/>
<keyword evidence="3" id="KW-1185">Reference proteome</keyword>
<evidence type="ECO:0000313" key="2">
    <source>
        <dbReference type="EMBL" id="KAF1997685.1"/>
    </source>
</evidence>
<feature type="region of interest" description="Disordered" evidence="1">
    <location>
        <begin position="533"/>
        <end position="570"/>
    </location>
</feature>
<sequence length="570" mass="64242">MAQMQSTTLLHLSNELLLEIFEYLQPHENQLKNKEDYDSTPSPFLALALTCRHLHPLAVKFLYSNIEVAPRVAGLTALLKTITKRKEYAQLIKRISVSPKHPDLSLNVSYSSEDGCRLSGAVEAQAAILDFPYPRNDLKTAIPFEVELGVLILLSKNIEILNLTKCFTKDAKGNTVPYFSDPRAAHVLALLNPMSLHLKKLSTTNQFHKLRELRLSVSCVYMEIESFALLLGVPCLKYLEFKDLHEELPPSNWPIHTQSSTVEKLAFYSSTISSEAISLFVVSCKRLREFTFEMDGVLDLPMASFLDVVRDLELHKDSLESLYLHDELLQGPGDCRGLDNLPRLRGLKSLTLSISLLEMWSDTSTLNGASLNTAQSPGISVLLPPNLKQLRFIFMQWALRNERYDNALLKLLSPDASTPPTLTSVSVTYIPFSSEDGPAIIFPLDFIDLVEQFSIHGIKFEYDIEGRSQNCFQELITTCARMGSRGVDIATHVKFATDIVRADFLDMVHSGSVWYQNYDDRDLWVDYDDGESREFGEEEDSWAEDDLAWGEGGRGESRSQSGSQSESDFY</sequence>
<gene>
    <name evidence="2" type="ORF">P154DRAFT_622238</name>
</gene>
<evidence type="ECO:0000256" key="1">
    <source>
        <dbReference type="SAM" id="MobiDB-lite"/>
    </source>
</evidence>
<name>A0A6A5WEV0_9PLEO</name>
<feature type="compositionally biased region" description="Low complexity" evidence="1">
    <location>
        <begin position="558"/>
        <end position="570"/>
    </location>
</feature>
<organism evidence="2 3">
    <name type="scientific">Amniculicola lignicola CBS 123094</name>
    <dbReference type="NCBI Taxonomy" id="1392246"/>
    <lineage>
        <taxon>Eukaryota</taxon>
        <taxon>Fungi</taxon>
        <taxon>Dikarya</taxon>
        <taxon>Ascomycota</taxon>
        <taxon>Pezizomycotina</taxon>
        <taxon>Dothideomycetes</taxon>
        <taxon>Pleosporomycetidae</taxon>
        <taxon>Pleosporales</taxon>
        <taxon>Amniculicolaceae</taxon>
        <taxon>Amniculicola</taxon>
    </lineage>
</organism>
<protein>
    <submittedName>
        <fullName evidence="2">Uncharacterized protein</fullName>
    </submittedName>
</protein>
<dbReference type="OrthoDB" id="3789169at2759"/>
<accession>A0A6A5WEV0</accession>